<dbReference type="InterPro" id="IPR007060">
    <property type="entry name" value="FtsL/DivIC"/>
</dbReference>
<evidence type="ECO:0000256" key="1">
    <source>
        <dbReference type="SAM" id="Coils"/>
    </source>
</evidence>
<gene>
    <name evidence="2" type="ORF">HNQ88_000968</name>
</gene>
<accession>A0AAE3XJF7</accession>
<dbReference type="AlphaFoldDB" id="A0AAE3XJF7"/>
<keyword evidence="1" id="KW-0175">Coiled coil</keyword>
<evidence type="ECO:0000313" key="2">
    <source>
        <dbReference type="EMBL" id="MDR6237992.1"/>
    </source>
</evidence>
<comment type="caution">
    <text evidence="2">The sequence shown here is derived from an EMBL/GenBank/DDBJ whole genome shotgun (WGS) entry which is preliminary data.</text>
</comment>
<keyword evidence="2" id="KW-0132">Cell division</keyword>
<name>A0AAE3XJF7_9BACT</name>
<dbReference type="Pfam" id="PF04977">
    <property type="entry name" value="DivIC"/>
    <property type="match status" value="1"/>
</dbReference>
<dbReference type="RefSeq" id="WP_338390307.1">
    <property type="nucleotide sequence ID" value="NZ_AP025305.1"/>
</dbReference>
<proteinExistence type="predicted"/>
<sequence>MASLIFAVWMLFFDSNDLISQFKLRRKLSQLSGQREYFLKEIEKIKKDREELMNNKELLEKFARERYLMKKDGEDIYIIEYED</sequence>
<reference evidence="2" key="1">
    <citation type="submission" date="2023-07" db="EMBL/GenBank/DDBJ databases">
        <title>Genomic Encyclopedia of Type Strains, Phase IV (KMG-IV): sequencing the most valuable type-strain genomes for metagenomic binning, comparative biology and taxonomic classification.</title>
        <authorList>
            <person name="Goeker M."/>
        </authorList>
    </citation>
    <scope>NUCLEOTIDE SEQUENCE</scope>
    <source>
        <strain evidence="2">DSM 26174</strain>
    </source>
</reference>
<dbReference type="Proteomes" id="UP001185092">
    <property type="component" value="Unassembled WGS sequence"/>
</dbReference>
<dbReference type="EMBL" id="JAVDQD010000001">
    <property type="protein sequence ID" value="MDR6237992.1"/>
    <property type="molecule type" value="Genomic_DNA"/>
</dbReference>
<keyword evidence="2" id="KW-0131">Cell cycle</keyword>
<protein>
    <submittedName>
        <fullName evidence="2">Cell division protein FtsB</fullName>
    </submittedName>
</protein>
<feature type="coiled-coil region" evidence="1">
    <location>
        <begin position="35"/>
        <end position="65"/>
    </location>
</feature>
<organism evidence="2 3">
    <name type="scientific">Aureibacter tunicatorum</name>
    <dbReference type="NCBI Taxonomy" id="866807"/>
    <lineage>
        <taxon>Bacteria</taxon>
        <taxon>Pseudomonadati</taxon>
        <taxon>Bacteroidota</taxon>
        <taxon>Cytophagia</taxon>
        <taxon>Cytophagales</taxon>
        <taxon>Persicobacteraceae</taxon>
        <taxon>Aureibacter</taxon>
    </lineage>
</organism>
<evidence type="ECO:0000313" key="3">
    <source>
        <dbReference type="Proteomes" id="UP001185092"/>
    </source>
</evidence>
<dbReference type="GO" id="GO:0051301">
    <property type="term" value="P:cell division"/>
    <property type="evidence" value="ECO:0007669"/>
    <property type="project" value="UniProtKB-KW"/>
</dbReference>
<keyword evidence="3" id="KW-1185">Reference proteome</keyword>